<dbReference type="CDD" id="cd02440">
    <property type="entry name" value="AdoMet_MTases"/>
    <property type="match status" value="1"/>
</dbReference>
<comment type="similarity">
    <text evidence="2 7">Belongs to the methyltransferase superfamily. L-isoaspartyl/D-aspartyl protein methyltransferase family.</text>
</comment>
<dbReference type="EC" id="2.1.1.77" evidence="7"/>
<dbReference type="PROSITE" id="PS01279">
    <property type="entry name" value="PCMT"/>
    <property type="match status" value="1"/>
</dbReference>
<dbReference type="GO" id="GO:0005737">
    <property type="term" value="C:cytoplasm"/>
    <property type="evidence" value="ECO:0007669"/>
    <property type="project" value="UniProtKB-SubCell"/>
</dbReference>
<comment type="catalytic activity">
    <reaction evidence="7">
        <text>[protein]-L-isoaspartate + S-adenosyl-L-methionine = [protein]-L-isoaspartate alpha-methyl ester + S-adenosyl-L-homocysteine</text>
        <dbReference type="Rhea" id="RHEA:12705"/>
        <dbReference type="Rhea" id="RHEA-COMP:12143"/>
        <dbReference type="Rhea" id="RHEA-COMP:12144"/>
        <dbReference type="ChEBI" id="CHEBI:57856"/>
        <dbReference type="ChEBI" id="CHEBI:59789"/>
        <dbReference type="ChEBI" id="CHEBI:90596"/>
        <dbReference type="ChEBI" id="CHEBI:90598"/>
        <dbReference type="EC" id="2.1.1.77"/>
    </reaction>
</comment>
<keyword evidence="10" id="KW-1185">Reference proteome</keyword>
<dbReference type="InterPro" id="IPR029063">
    <property type="entry name" value="SAM-dependent_MTases_sf"/>
</dbReference>
<proteinExistence type="inferred from homology"/>
<comment type="caution">
    <text evidence="9">The sequence shown here is derived from an EMBL/GenBank/DDBJ whole genome shotgun (WGS) entry which is preliminary data.</text>
</comment>
<organism evidence="9 10">
    <name type="scientific">Armillaria tabescens</name>
    <name type="common">Ringless honey mushroom</name>
    <name type="synonym">Agaricus tabescens</name>
    <dbReference type="NCBI Taxonomy" id="1929756"/>
    <lineage>
        <taxon>Eukaryota</taxon>
        <taxon>Fungi</taxon>
        <taxon>Dikarya</taxon>
        <taxon>Basidiomycota</taxon>
        <taxon>Agaricomycotina</taxon>
        <taxon>Agaricomycetes</taxon>
        <taxon>Agaricomycetidae</taxon>
        <taxon>Agaricales</taxon>
        <taxon>Marasmiineae</taxon>
        <taxon>Physalacriaceae</taxon>
        <taxon>Desarmillaria</taxon>
    </lineage>
</organism>
<evidence type="ECO:0000256" key="6">
    <source>
        <dbReference type="ARBA" id="ARBA00022691"/>
    </source>
</evidence>
<dbReference type="Proteomes" id="UP001175211">
    <property type="component" value="Unassembled WGS sequence"/>
</dbReference>
<dbReference type="GO" id="GO:0004719">
    <property type="term" value="F:protein-L-isoaspartate (D-aspartate) O-methyltransferase activity"/>
    <property type="evidence" value="ECO:0007669"/>
    <property type="project" value="UniProtKB-UniRule"/>
</dbReference>
<evidence type="ECO:0000256" key="4">
    <source>
        <dbReference type="ARBA" id="ARBA00022603"/>
    </source>
</evidence>
<evidence type="ECO:0000256" key="8">
    <source>
        <dbReference type="SAM" id="SignalP"/>
    </source>
</evidence>
<keyword evidence="4 7" id="KW-0489">Methyltransferase</keyword>
<feature type="chain" id="PRO_5041277219" description="Protein-L-isoaspartate O-methyltransferase" evidence="8">
    <location>
        <begin position="19"/>
        <end position="236"/>
    </location>
</feature>
<feature type="signal peptide" evidence="8">
    <location>
        <begin position="1"/>
        <end position="18"/>
    </location>
</feature>
<dbReference type="SUPFAM" id="SSF53335">
    <property type="entry name" value="S-adenosyl-L-methionine-dependent methyltransferases"/>
    <property type="match status" value="1"/>
</dbReference>
<evidence type="ECO:0000313" key="10">
    <source>
        <dbReference type="Proteomes" id="UP001175211"/>
    </source>
</evidence>
<dbReference type="PANTHER" id="PTHR11579">
    <property type="entry name" value="PROTEIN-L-ISOASPARTATE O-METHYLTRANSFERASE"/>
    <property type="match status" value="1"/>
</dbReference>
<evidence type="ECO:0000256" key="1">
    <source>
        <dbReference type="ARBA" id="ARBA00004496"/>
    </source>
</evidence>
<accession>A0AA39JVR6</accession>
<keyword evidence="5 7" id="KW-0808">Transferase</keyword>
<comment type="subcellular location">
    <subcellularLocation>
        <location evidence="1">Cytoplasm</location>
    </subcellularLocation>
</comment>
<reference evidence="9" key="1">
    <citation type="submission" date="2023-06" db="EMBL/GenBank/DDBJ databases">
        <authorList>
            <consortium name="Lawrence Berkeley National Laboratory"/>
            <person name="Ahrendt S."/>
            <person name="Sahu N."/>
            <person name="Indic B."/>
            <person name="Wong-Bajracharya J."/>
            <person name="Merenyi Z."/>
            <person name="Ke H.-M."/>
            <person name="Monk M."/>
            <person name="Kocsube S."/>
            <person name="Drula E."/>
            <person name="Lipzen A."/>
            <person name="Balint B."/>
            <person name="Henrissat B."/>
            <person name="Andreopoulos B."/>
            <person name="Martin F.M."/>
            <person name="Harder C.B."/>
            <person name="Rigling D."/>
            <person name="Ford K.L."/>
            <person name="Foster G.D."/>
            <person name="Pangilinan J."/>
            <person name="Papanicolaou A."/>
            <person name="Barry K."/>
            <person name="LaButti K."/>
            <person name="Viragh M."/>
            <person name="Koriabine M."/>
            <person name="Yan M."/>
            <person name="Riley R."/>
            <person name="Champramary S."/>
            <person name="Plett K.L."/>
            <person name="Tsai I.J."/>
            <person name="Slot J."/>
            <person name="Sipos G."/>
            <person name="Plett J."/>
            <person name="Nagy L.G."/>
            <person name="Grigoriev I.V."/>
        </authorList>
    </citation>
    <scope>NUCLEOTIDE SEQUENCE</scope>
    <source>
        <strain evidence="9">CCBAS 213</strain>
    </source>
</reference>
<dbReference type="Pfam" id="PF01135">
    <property type="entry name" value="PCMT"/>
    <property type="match status" value="1"/>
</dbReference>
<gene>
    <name evidence="9" type="ORF">EV420DRAFT_1630747</name>
</gene>
<evidence type="ECO:0000256" key="7">
    <source>
        <dbReference type="RuleBase" id="RU003802"/>
    </source>
</evidence>
<protein>
    <recommendedName>
        <fullName evidence="7">Protein-L-isoaspartate O-methyltransferase</fullName>
        <ecNumber evidence="7">2.1.1.77</ecNumber>
    </recommendedName>
</protein>
<evidence type="ECO:0000256" key="2">
    <source>
        <dbReference type="ARBA" id="ARBA00005369"/>
    </source>
</evidence>
<sequence length="236" mass="25757">MLWRTAVLLFAYISTVMAWLCTGKTNAELIANMARSSIIHADRVERAMCKVDRANYVIDKEDAYQDSPQVIGHGATISAPHMHAYATEHLLPYLHPGARVLDVGSGSWLLGGCLPPSGQVVGIEHIPELVDWSAENLRKDGLAEALDKEEIELVVGDGRLGYEQGGPYDAIHVGAAAPTLPAKLVEQLASPGRMFIPVGTFAQHILHVDKDVNGEVTETRIMDVRYVPLTDRASQR</sequence>
<dbReference type="EMBL" id="JAUEPS010000037">
    <property type="protein sequence ID" value="KAK0449827.1"/>
    <property type="molecule type" value="Genomic_DNA"/>
</dbReference>
<dbReference type="GeneID" id="85359672"/>
<dbReference type="RefSeq" id="XP_060327119.1">
    <property type="nucleotide sequence ID" value="XM_060476124.1"/>
</dbReference>
<dbReference type="GO" id="GO:0032259">
    <property type="term" value="P:methylation"/>
    <property type="evidence" value="ECO:0007669"/>
    <property type="project" value="UniProtKB-KW"/>
</dbReference>
<evidence type="ECO:0000256" key="3">
    <source>
        <dbReference type="ARBA" id="ARBA00022490"/>
    </source>
</evidence>
<evidence type="ECO:0000313" key="9">
    <source>
        <dbReference type="EMBL" id="KAK0449827.1"/>
    </source>
</evidence>
<dbReference type="Gene3D" id="3.40.50.150">
    <property type="entry name" value="Vaccinia Virus protein VP39"/>
    <property type="match status" value="1"/>
</dbReference>
<keyword evidence="6 7" id="KW-0949">S-adenosyl-L-methionine</keyword>
<dbReference type="NCBIfam" id="TIGR00080">
    <property type="entry name" value="pimt"/>
    <property type="match status" value="1"/>
</dbReference>
<keyword evidence="3" id="KW-0963">Cytoplasm</keyword>
<dbReference type="InterPro" id="IPR000682">
    <property type="entry name" value="PCMT"/>
</dbReference>
<name>A0AA39JVR6_ARMTA</name>
<evidence type="ECO:0000256" key="5">
    <source>
        <dbReference type="ARBA" id="ARBA00022679"/>
    </source>
</evidence>
<dbReference type="AlphaFoldDB" id="A0AA39JVR6"/>
<keyword evidence="8" id="KW-0732">Signal</keyword>
<dbReference type="PANTHER" id="PTHR11579:SF0">
    <property type="entry name" value="PROTEIN-L-ISOASPARTATE(D-ASPARTATE) O-METHYLTRANSFERASE"/>
    <property type="match status" value="1"/>
</dbReference>